<evidence type="ECO:0000313" key="2">
    <source>
        <dbReference type="Proteomes" id="UP000470875"/>
    </source>
</evidence>
<dbReference type="GO" id="GO:0016740">
    <property type="term" value="F:transferase activity"/>
    <property type="evidence" value="ECO:0007669"/>
    <property type="project" value="UniProtKB-KW"/>
</dbReference>
<dbReference type="PANTHER" id="PTHR39166:SF1">
    <property type="entry name" value="BLL1166 PROTEIN"/>
    <property type="match status" value="1"/>
</dbReference>
<evidence type="ECO:0000313" key="1">
    <source>
        <dbReference type="EMBL" id="MSS83432.1"/>
    </source>
</evidence>
<keyword evidence="2" id="KW-1185">Reference proteome</keyword>
<keyword evidence="1" id="KW-0808">Transferase</keyword>
<organism evidence="1 2">
    <name type="scientific">Scrofimicrobium canadense</name>
    <dbReference type="NCBI Taxonomy" id="2652290"/>
    <lineage>
        <taxon>Bacteria</taxon>
        <taxon>Bacillati</taxon>
        <taxon>Actinomycetota</taxon>
        <taxon>Actinomycetes</taxon>
        <taxon>Actinomycetales</taxon>
        <taxon>Actinomycetaceae</taxon>
        <taxon>Scrofimicrobium</taxon>
    </lineage>
</organism>
<dbReference type="InterPro" id="IPR009267">
    <property type="entry name" value="NTP_transf_6"/>
</dbReference>
<reference evidence="1 2" key="1">
    <citation type="submission" date="2019-08" db="EMBL/GenBank/DDBJ databases">
        <title>In-depth cultivation of the pig gut microbiome towards novel bacterial diversity and tailored functional studies.</title>
        <authorList>
            <person name="Wylensek D."/>
            <person name="Hitch T.C.A."/>
            <person name="Clavel T."/>
        </authorList>
    </citation>
    <scope>NUCLEOTIDE SEQUENCE [LARGE SCALE GENOMIC DNA]</scope>
    <source>
        <strain evidence="1 2">WB03_NA08</strain>
    </source>
</reference>
<gene>
    <name evidence="1" type="ORF">FYJ24_01360</name>
</gene>
<dbReference type="Pfam" id="PF06042">
    <property type="entry name" value="NTP_transf_6"/>
    <property type="match status" value="1"/>
</dbReference>
<comment type="caution">
    <text evidence="1">The sequence shown here is derived from an EMBL/GenBank/DDBJ whole genome shotgun (WGS) entry which is preliminary data.</text>
</comment>
<dbReference type="Proteomes" id="UP000470875">
    <property type="component" value="Unassembled WGS sequence"/>
</dbReference>
<dbReference type="EMBL" id="VULO01000001">
    <property type="protein sequence ID" value="MSS83432.1"/>
    <property type="molecule type" value="Genomic_DNA"/>
</dbReference>
<sequence length="141" mass="16471">MWDHLSGRPPLHDADVDLVYFDRNNRTPECDWEFDDIVRKRFPFAMWEVRNQARMHVVDGSDPYSSTAEGISHWVETATCVAVRLSQGRLSFLFCYGTQDLFNLVARPIPALRSAAAQKLFESRIQKKKWTERWPSLKIVQ</sequence>
<dbReference type="PANTHER" id="PTHR39166">
    <property type="entry name" value="BLL1166 PROTEIN"/>
    <property type="match status" value="1"/>
</dbReference>
<protein>
    <submittedName>
        <fullName evidence="1">Nucleotidyltransferase family protein</fullName>
    </submittedName>
</protein>
<name>A0A6N7W4Q1_9ACTO</name>
<accession>A0A6N7W4Q1</accession>
<proteinExistence type="predicted"/>
<dbReference type="AlphaFoldDB" id="A0A6N7W4Q1"/>